<organism evidence="6 7">
    <name type="scientific">Sphingobium cupriresistens LL01</name>
    <dbReference type="NCBI Taxonomy" id="1420583"/>
    <lineage>
        <taxon>Bacteria</taxon>
        <taxon>Pseudomonadati</taxon>
        <taxon>Pseudomonadota</taxon>
        <taxon>Alphaproteobacteria</taxon>
        <taxon>Sphingomonadales</taxon>
        <taxon>Sphingomonadaceae</taxon>
        <taxon>Sphingobium</taxon>
    </lineage>
</organism>
<feature type="domain" description="RecX second three-helical" evidence="5">
    <location>
        <begin position="77"/>
        <end position="116"/>
    </location>
</feature>
<dbReference type="Proteomes" id="UP000052232">
    <property type="component" value="Unassembled WGS sequence"/>
</dbReference>
<comment type="subcellular location">
    <subcellularLocation>
        <location evidence="1">Cytoplasm</location>
    </subcellularLocation>
</comment>
<name>A0A0J7Y1A0_9SPHN</name>
<dbReference type="Pfam" id="PF02631">
    <property type="entry name" value="RecX_HTH2"/>
    <property type="match status" value="1"/>
</dbReference>
<reference evidence="6 7" key="1">
    <citation type="journal article" date="2015" name="G3 (Bethesda)">
        <title>Insights into Ongoing Evolution of the Hexachlorocyclohexane Catabolic Pathway from Comparative Genomics of Ten Sphingomonadaceae Strains.</title>
        <authorList>
            <person name="Pearce S.L."/>
            <person name="Oakeshott J.G."/>
            <person name="Pandey G."/>
        </authorList>
    </citation>
    <scope>NUCLEOTIDE SEQUENCE [LARGE SCALE GENOMIC DNA]</scope>
    <source>
        <strain evidence="6 7">LL01</strain>
    </source>
</reference>
<dbReference type="AlphaFoldDB" id="A0A0J7Y1A0"/>
<accession>A0A0J7Y1A0</accession>
<protein>
    <recommendedName>
        <fullName evidence="3">Regulatory protein RecX</fullName>
    </recommendedName>
</protein>
<evidence type="ECO:0000256" key="2">
    <source>
        <dbReference type="ARBA" id="ARBA00009695"/>
    </source>
</evidence>
<evidence type="ECO:0000313" key="6">
    <source>
        <dbReference type="EMBL" id="KMS57203.1"/>
    </source>
</evidence>
<dbReference type="PATRIC" id="fig|1420583.3.peg.594"/>
<comment type="caution">
    <text evidence="6">The sequence shown here is derived from an EMBL/GenBank/DDBJ whole genome shotgun (WGS) entry which is preliminary data.</text>
</comment>
<evidence type="ECO:0000256" key="4">
    <source>
        <dbReference type="ARBA" id="ARBA00022490"/>
    </source>
</evidence>
<dbReference type="InterPro" id="IPR053924">
    <property type="entry name" value="RecX_HTH_2nd"/>
</dbReference>
<gene>
    <name evidence="6" type="ORF">V473_02960</name>
</gene>
<proteinExistence type="inferred from homology"/>
<dbReference type="GO" id="GO:0005737">
    <property type="term" value="C:cytoplasm"/>
    <property type="evidence" value="ECO:0007669"/>
    <property type="project" value="UniProtKB-SubCell"/>
</dbReference>
<comment type="similarity">
    <text evidence="2">Belongs to the RecX family.</text>
</comment>
<evidence type="ECO:0000313" key="7">
    <source>
        <dbReference type="Proteomes" id="UP000052232"/>
    </source>
</evidence>
<evidence type="ECO:0000256" key="3">
    <source>
        <dbReference type="ARBA" id="ARBA00018111"/>
    </source>
</evidence>
<sequence length="184" mass="20090">MAHVACCIMMTGKRLPPPLDESALRDMALRHVARFATSRGKLLAYLKRKIKERGWGGEAPADPDGLADRFVDLGYIDDAGYAVMKSGALARRGYGARRIGEELRAAGIGEEDREQADAQIASEAWAAADRFARRKRIGPYATGPIDPKQREKAIAAFLRAGHAYAVARRWVDAPPGEPMAAEDE</sequence>
<dbReference type="STRING" id="1420583.V473_02960"/>
<evidence type="ECO:0000259" key="5">
    <source>
        <dbReference type="Pfam" id="PF02631"/>
    </source>
</evidence>
<dbReference type="EMBL" id="JACT01000001">
    <property type="protein sequence ID" value="KMS57203.1"/>
    <property type="molecule type" value="Genomic_DNA"/>
</dbReference>
<keyword evidence="4" id="KW-0963">Cytoplasm</keyword>
<evidence type="ECO:0000256" key="1">
    <source>
        <dbReference type="ARBA" id="ARBA00004496"/>
    </source>
</evidence>
<keyword evidence="7" id="KW-1185">Reference proteome</keyword>